<dbReference type="InterPro" id="IPR019775">
    <property type="entry name" value="WD40_repeat_CS"/>
</dbReference>
<accession>A0A6A6X5T0</accession>
<dbReference type="Pfam" id="PF00501">
    <property type="entry name" value="AMP-binding"/>
    <property type="match status" value="1"/>
</dbReference>
<dbReference type="Gene3D" id="2.130.10.10">
    <property type="entry name" value="YVTN repeat-like/Quinoprotein amine dehydrogenase"/>
    <property type="match status" value="1"/>
</dbReference>
<dbReference type="InterPro" id="IPR015943">
    <property type="entry name" value="WD40/YVTN_repeat-like_dom_sf"/>
</dbReference>
<dbReference type="PROSITE" id="PS50294">
    <property type="entry name" value="WD_REPEATS_REGION"/>
    <property type="match status" value="2"/>
</dbReference>
<feature type="region of interest" description="Disordered" evidence="4">
    <location>
        <begin position="911"/>
        <end position="934"/>
    </location>
</feature>
<dbReference type="Pfam" id="PF00400">
    <property type="entry name" value="WD40"/>
    <property type="match status" value="3"/>
</dbReference>
<dbReference type="Gene3D" id="2.30.38.10">
    <property type="entry name" value="Luciferase, Domain 3"/>
    <property type="match status" value="1"/>
</dbReference>
<name>A0A6A6X5T0_9PLEO</name>
<gene>
    <name evidence="7" type="ORF">K505DRAFT_409086</name>
</gene>
<feature type="domain" description="AMP-binding enzyme C-terminal" evidence="6">
    <location>
        <begin position="482"/>
        <end position="564"/>
    </location>
</feature>
<dbReference type="InterPro" id="IPR020845">
    <property type="entry name" value="AMP-binding_CS"/>
</dbReference>
<keyword evidence="1 3" id="KW-0853">WD repeat</keyword>
<dbReference type="Gene3D" id="3.40.50.980">
    <property type="match status" value="2"/>
</dbReference>
<dbReference type="SUPFAM" id="SSF56801">
    <property type="entry name" value="Acetyl-CoA synthetase-like"/>
    <property type="match status" value="1"/>
</dbReference>
<proteinExistence type="predicted"/>
<evidence type="ECO:0000259" key="5">
    <source>
        <dbReference type="Pfam" id="PF00501"/>
    </source>
</evidence>
<evidence type="ECO:0000259" key="6">
    <source>
        <dbReference type="Pfam" id="PF13193"/>
    </source>
</evidence>
<evidence type="ECO:0000256" key="2">
    <source>
        <dbReference type="ARBA" id="ARBA00022737"/>
    </source>
</evidence>
<dbReference type="EMBL" id="MU002007">
    <property type="protein sequence ID" value="KAF2791679.1"/>
    <property type="molecule type" value="Genomic_DNA"/>
</dbReference>
<keyword evidence="2" id="KW-0677">Repeat</keyword>
<dbReference type="PROSITE" id="PS00678">
    <property type="entry name" value="WD_REPEATS_1"/>
    <property type="match status" value="1"/>
</dbReference>
<dbReference type="GO" id="GO:0016405">
    <property type="term" value="F:CoA-ligase activity"/>
    <property type="evidence" value="ECO:0007669"/>
    <property type="project" value="TreeGrafter"/>
</dbReference>
<dbReference type="PANTHER" id="PTHR24096:SF422">
    <property type="entry name" value="BCDNA.GH02901"/>
    <property type="match status" value="1"/>
</dbReference>
<dbReference type="SUPFAM" id="SSF50978">
    <property type="entry name" value="WD40 repeat-like"/>
    <property type="match status" value="1"/>
</dbReference>
<dbReference type="InterPro" id="IPR001680">
    <property type="entry name" value="WD40_rpt"/>
</dbReference>
<feature type="repeat" description="WD" evidence="3">
    <location>
        <begin position="714"/>
        <end position="747"/>
    </location>
</feature>
<dbReference type="AlphaFoldDB" id="A0A6A6X5T0"/>
<dbReference type="InterPro" id="IPR000873">
    <property type="entry name" value="AMP-dep_synth/lig_dom"/>
</dbReference>
<sequence>MPFYPPAWVPKLPYDPPDSIPICDFILDEQHGRHPLGYSRAPFTCGLSGKSYSALEVKERVDYLARGLAKELGWQPNVGSEWDKVIAVFSVNTLDTLPLAWATHRLGGVQSPANAAYELAELEYQLKNSGAKVLFTCLPLLSTAQEAAQRAGIPSNRIYLLELPKEFTAGLSAPSGMKTVDDLIREGSKLDRLEPLVWEQGHGAKRSAFLCYSSGTSGLPKGVMISHRNVIANTLQAKTYDKPYRDTKIAPGTQSDYVENVLGLLPMSHIYGLVVISHGSAYRGDGVVVLPKFEFTSFLESIQRFKINSLFLVPPIIILMTKNQNTLAKYDLSSVWAIFTGAAPLGQETAEDLNRIFPTWAIRQGYGLTETCTVVTSTDPSDIWFGSSGSIYPGIECRIVTPEGKEITEYDQPGELLVKSPAVVLGYLNNDKANAETFQDGYMRTGDEAVVRKSPKGFEHVFIVDRIKELIKVKGHQVAPAELEAHLLTHPAVNDCAVIQVPDEKAGEVPKAFVVKSPSVSAEESDRVVARQIQKHVEEHKARYKWITGGIEFIDVIPKSPSGKILRRFLRDKEKERRRAAGAKFLKLSAMSAHQPHHADEHEDEEEDAMLDQADVGEEIPDEEDAPMESDDDENEPRDIQMEIDLQNDSVAHFDGHTDSIFCITQHPVHPEIVATGGGDDVGYVFDVTPAPAQSNGDTNQRQEREGAKSLFKLEGHTDSINAIAFTYPKGQYLATAGLDGKLRVWQGEPAGKRWKFLAEAQEVQEINWLLHCPSPDHPNVVALGASDGSVWVYEIDAKEKGSELRVLQAYYLHTETCTAGAWTPDGSLLATVSEDSSLYVWDVFGDAASQGLTATPDAQTVVGLNAQDERFRVEGGLYTIAIASNGALVAVGGSEGQLRIVGLPRLGAAAPSSSSGGGARGKSGGGKQSGAAASGGQAGQILASLQAGQDNIETLAFAPSPITLLAAGNVDGSITLFDTAHRFAIRRRIEEAHADEEAPQAVVKLEFVKSSGPGGWLLRSAGYDGVLRSWDTRGGTAAAGKGLVGEWKGHRGGGEGGGIMGFVQGNGERVVTAGDDGVALVFETPL</sequence>
<dbReference type="OrthoDB" id="6509636at2759"/>
<dbReference type="PROSITE" id="PS00455">
    <property type="entry name" value="AMP_BINDING"/>
    <property type="match status" value="1"/>
</dbReference>
<feature type="region of interest" description="Disordered" evidence="4">
    <location>
        <begin position="584"/>
        <end position="609"/>
    </location>
</feature>
<dbReference type="Pfam" id="PF13193">
    <property type="entry name" value="AMP-binding_C"/>
    <property type="match status" value="1"/>
</dbReference>
<dbReference type="Gene3D" id="3.30.300.30">
    <property type="match status" value="1"/>
</dbReference>
<dbReference type="InterPro" id="IPR036322">
    <property type="entry name" value="WD40_repeat_dom_sf"/>
</dbReference>
<dbReference type="InterPro" id="IPR025110">
    <property type="entry name" value="AMP-bd_C"/>
</dbReference>
<feature type="compositionally biased region" description="Gly residues" evidence="4">
    <location>
        <begin position="916"/>
        <end position="929"/>
    </location>
</feature>
<dbReference type="InterPro" id="IPR045851">
    <property type="entry name" value="AMP-bd_C_sf"/>
</dbReference>
<dbReference type="PANTHER" id="PTHR24096">
    <property type="entry name" value="LONG-CHAIN-FATTY-ACID--COA LIGASE"/>
    <property type="match status" value="1"/>
</dbReference>
<evidence type="ECO:0000313" key="7">
    <source>
        <dbReference type="EMBL" id="KAF2791679.1"/>
    </source>
</evidence>
<evidence type="ECO:0000256" key="1">
    <source>
        <dbReference type="ARBA" id="ARBA00022574"/>
    </source>
</evidence>
<reference evidence="7" key="1">
    <citation type="journal article" date="2020" name="Stud. Mycol.">
        <title>101 Dothideomycetes genomes: a test case for predicting lifestyles and emergence of pathogens.</title>
        <authorList>
            <person name="Haridas S."/>
            <person name="Albert R."/>
            <person name="Binder M."/>
            <person name="Bloem J."/>
            <person name="Labutti K."/>
            <person name="Salamov A."/>
            <person name="Andreopoulos B."/>
            <person name="Baker S."/>
            <person name="Barry K."/>
            <person name="Bills G."/>
            <person name="Bluhm B."/>
            <person name="Cannon C."/>
            <person name="Castanera R."/>
            <person name="Culley D."/>
            <person name="Daum C."/>
            <person name="Ezra D."/>
            <person name="Gonzalez J."/>
            <person name="Henrissat B."/>
            <person name="Kuo A."/>
            <person name="Liang C."/>
            <person name="Lipzen A."/>
            <person name="Lutzoni F."/>
            <person name="Magnuson J."/>
            <person name="Mondo S."/>
            <person name="Nolan M."/>
            <person name="Ohm R."/>
            <person name="Pangilinan J."/>
            <person name="Park H.-J."/>
            <person name="Ramirez L."/>
            <person name="Alfaro M."/>
            <person name="Sun H."/>
            <person name="Tritt A."/>
            <person name="Yoshinaga Y."/>
            <person name="Zwiers L.-H."/>
            <person name="Turgeon B."/>
            <person name="Goodwin S."/>
            <person name="Spatafora J."/>
            <person name="Crous P."/>
            <person name="Grigoriev I."/>
        </authorList>
    </citation>
    <scope>NUCLEOTIDE SEQUENCE</scope>
    <source>
        <strain evidence="7">CBS 109.77</strain>
    </source>
</reference>
<evidence type="ECO:0000256" key="4">
    <source>
        <dbReference type="SAM" id="MobiDB-lite"/>
    </source>
</evidence>
<dbReference type="CDD" id="cd05911">
    <property type="entry name" value="Firefly_Luc_like"/>
    <property type="match status" value="1"/>
</dbReference>
<keyword evidence="8" id="KW-1185">Reference proteome</keyword>
<organism evidence="7 8">
    <name type="scientific">Melanomma pulvis-pyrius CBS 109.77</name>
    <dbReference type="NCBI Taxonomy" id="1314802"/>
    <lineage>
        <taxon>Eukaryota</taxon>
        <taxon>Fungi</taxon>
        <taxon>Dikarya</taxon>
        <taxon>Ascomycota</taxon>
        <taxon>Pezizomycotina</taxon>
        <taxon>Dothideomycetes</taxon>
        <taxon>Pleosporomycetidae</taxon>
        <taxon>Pleosporales</taxon>
        <taxon>Melanommataceae</taxon>
        <taxon>Melanomma</taxon>
    </lineage>
</organism>
<protein>
    <submittedName>
        <fullName evidence="7">Acetyl-CoA synthetase-like protein</fullName>
    </submittedName>
</protein>
<feature type="domain" description="AMP-dependent synthetase/ligase" evidence="5">
    <location>
        <begin position="48"/>
        <end position="428"/>
    </location>
</feature>
<dbReference type="PROSITE" id="PS50082">
    <property type="entry name" value="WD_REPEATS_2"/>
    <property type="match status" value="2"/>
</dbReference>
<dbReference type="SMART" id="SM00320">
    <property type="entry name" value="WD40"/>
    <property type="match status" value="8"/>
</dbReference>
<evidence type="ECO:0000313" key="8">
    <source>
        <dbReference type="Proteomes" id="UP000799757"/>
    </source>
</evidence>
<feature type="repeat" description="WD" evidence="3">
    <location>
        <begin position="811"/>
        <end position="844"/>
    </location>
</feature>
<evidence type="ECO:0000256" key="3">
    <source>
        <dbReference type="PROSITE-ProRule" id="PRU00221"/>
    </source>
</evidence>
<dbReference type="Proteomes" id="UP000799757">
    <property type="component" value="Unassembled WGS sequence"/>
</dbReference>